<gene>
    <name evidence="1" type="ORF">AALO_G00215800</name>
</gene>
<evidence type="ECO:0000313" key="2">
    <source>
        <dbReference type="Proteomes" id="UP000823561"/>
    </source>
</evidence>
<keyword evidence="2" id="KW-1185">Reference proteome</keyword>
<accession>A0AAV6G0U5</accession>
<sequence length="85" mass="9727">MTHGRHALCTHSATPVQHADNGTLLFYVHLYRHVSRPHTHTHARKHTHTRTHIHTHRHALAISHPSLKELLYFPHSLMNASDDGA</sequence>
<dbReference type="EMBL" id="JADWDJ010000016">
    <property type="protein sequence ID" value="KAG5268729.1"/>
    <property type="molecule type" value="Genomic_DNA"/>
</dbReference>
<reference evidence="1" key="1">
    <citation type="submission" date="2020-10" db="EMBL/GenBank/DDBJ databases">
        <title>Chromosome-scale genome assembly of the Allis shad, Alosa alosa.</title>
        <authorList>
            <person name="Margot Z."/>
            <person name="Christophe K."/>
            <person name="Cabau C."/>
            <person name="Louis A."/>
            <person name="Berthelot C."/>
            <person name="Parey E."/>
            <person name="Roest Crollius H."/>
            <person name="Montfort J."/>
            <person name="Robinson-Rechavi M."/>
            <person name="Bucao C."/>
            <person name="Bouchez O."/>
            <person name="Gislard M."/>
            <person name="Lluch J."/>
            <person name="Milhes M."/>
            <person name="Lampietro C."/>
            <person name="Lopez Roques C."/>
            <person name="Donnadieu C."/>
            <person name="Braasch I."/>
            <person name="Desvignes T."/>
            <person name="Postlethwait J."/>
            <person name="Bobe J."/>
            <person name="Guiguen Y."/>
        </authorList>
    </citation>
    <scope>NUCLEOTIDE SEQUENCE</scope>
    <source>
        <strain evidence="1">M-15738</strain>
        <tissue evidence="1">Blood</tissue>
    </source>
</reference>
<evidence type="ECO:0000313" key="1">
    <source>
        <dbReference type="EMBL" id="KAG5268729.1"/>
    </source>
</evidence>
<dbReference type="AlphaFoldDB" id="A0AAV6G0U5"/>
<organism evidence="1 2">
    <name type="scientific">Alosa alosa</name>
    <name type="common">allis shad</name>
    <dbReference type="NCBI Taxonomy" id="278164"/>
    <lineage>
        <taxon>Eukaryota</taxon>
        <taxon>Metazoa</taxon>
        <taxon>Chordata</taxon>
        <taxon>Craniata</taxon>
        <taxon>Vertebrata</taxon>
        <taxon>Euteleostomi</taxon>
        <taxon>Actinopterygii</taxon>
        <taxon>Neopterygii</taxon>
        <taxon>Teleostei</taxon>
        <taxon>Clupei</taxon>
        <taxon>Clupeiformes</taxon>
        <taxon>Clupeoidei</taxon>
        <taxon>Clupeidae</taxon>
        <taxon>Alosa</taxon>
    </lineage>
</organism>
<name>A0AAV6G0U5_9TELE</name>
<proteinExistence type="predicted"/>
<dbReference type="Proteomes" id="UP000823561">
    <property type="component" value="Chromosome 16"/>
</dbReference>
<protein>
    <submittedName>
        <fullName evidence="1">Uncharacterized protein</fullName>
    </submittedName>
</protein>
<comment type="caution">
    <text evidence="1">The sequence shown here is derived from an EMBL/GenBank/DDBJ whole genome shotgun (WGS) entry which is preliminary data.</text>
</comment>